<dbReference type="AlphaFoldDB" id="A0AA95SJE5"/>
<evidence type="ECO:0000313" key="5">
    <source>
        <dbReference type="Proteomes" id="UP001177769"/>
    </source>
</evidence>
<feature type="compositionally biased region" description="Low complexity" evidence="1">
    <location>
        <begin position="92"/>
        <end position="107"/>
    </location>
</feature>
<evidence type="ECO:0000259" key="3">
    <source>
        <dbReference type="Pfam" id="PF13719"/>
    </source>
</evidence>
<feature type="region of interest" description="Disordered" evidence="1">
    <location>
        <begin position="47"/>
        <end position="74"/>
    </location>
</feature>
<evidence type="ECO:0000256" key="1">
    <source>
        <dbReference type="SAM" id="MobiDB-lite"/>
    </source>
</evidence>
<gene>
    <name evidence="4" type="ORF">PFX98_13120</name>
</gene>
<protein>
    <submittedName>
        <fullName evidence="4">Zinc-ribbon and DUF3426 domain-containing protein</fullName>
    </submittedName>
</protein>
<feature type="domain" description="Zinc finger/thioredoxin putative" evidence="3">
    <location>
        <begin position="3"/>
        <end position="39"/>
    </location>
</feature>
<feature type="region of interest" description="Disordered" evidence="1">
    <location>
        <begin position="89"/>
        <end position="160"/>
    </location>
</feature>
<sequence>MSLATRCTACGTIFRVVQDQLRVSDGWVRCGRCAEVFDAREQLFDMDREAPPPWPPQAQVPEPTGHTPLEQAPAPAEQVTWVIPADTRRPAAEPAADAAPAEASPDPQLIRDAQEPATAADRREPYWEPEPAEEPEPEAPLPEPRGLPPAPEPLLPPADDQDVVLAPGLAAAASSAADAAPPAAAPVPSFLKRAEGQARWQRRPVRLALALGSSLLAMGLAAQVLWHFRDAAAAIYPQALPQLRAACAQLGCEIKPWKRIDAISVESSALTLAASGNHYKLSLSLRNKSGWELALPWVDLTLTDANGAIVARRALSPAEFNLGKNSLAAGAEQGLQLVLSTGKQRVTGYTVEIFHP</sequence>
<feature type="transmembrane region" description="Helical" evidence="2">
    <location>
        <begin position="207"/>
        <end position="228"/>
    </location>
</feature>
<organism evidence="4 5">
    <name type="scientific">Paucibacter sediminis</name>
    <dbReference type="NCBI Taxonomy" id="3019553"/>
    <lineage>
        <taxon>Bacteria</taxon>
        <taxon>Pseudomonadati</taxon>
        <taxon>Pseudomonadota</taxon>
        <taxon>Betaproteobacteria</taxon>
        <taxon>Burkholderiales</taxon>
        <taxon>Sphaerotilaceae</taxon>
        <taxon>Roseateles</taxon>
    </lineage>
</organism>
<evidence type="ECO:0000313" key="4">
    <source>
        <dbReference type="EMBL" id="WIT09878.1"/>
    </source>
</evidence>
<evidence type="ECO:0000256" key="2">
    <source>
        <dbReference type="SAM" id="Phobius"/>
    </source>
</evidence>
<keyword evidence="5" id="KW-1185">Reference proteome</keyword>
<dbReference type="EMBL" id="CP116346">
    <property type="protein sequence ID" value="WIT09878.1"/>
    <property type="molecule type" value="Genomic_DNA"/>
</dbReference>
<dbReference type="Pfam" id="PF13719">
    <property type="entry name" value="Zn_ribbon_5"/>
    <property type="match status" value="1"/>
</dbReference>
<feature type="compositionally biased region" description="Pro residues" evidence="1">
    <location>
        <begin position="138"/>
        <end position="156"/>
    </location>
</feature>
<name>A0AA95SJE5_9BURK</name>
<accession>A0AA95SJE5</accession>
<dbReference type="KEGG" id="pais:PFX98_13120"/>
<proteinExistence type="predicted"/>
<keyword evidence="2" id="KW-1133">Transmembrane helix</keyword>
<dbReference type="Proteomes" id="UP001177769">
    <property type="component" value="Chromosome"/>
</dbReference>
<dbReference type="InterPro" id="IPR021834">
    <property type="entry name" value="DUF3426"/>
</dbReference>
<keyword evidence="2" id="KW-0812">Transmembrane</keyword>
<dbReference type="Pfam" id="PF11906">
    <property type="entry name" value="DUF3426"/>
    <property type="match status" value="1"/>
</dbReference>
<dbReference type="InterPro" id="IPR011723">
    <property type="entry name" value="Znf/thioredoxin_put"/>
</dbReference>
<dbReference type="RefSeq" id="WP_285230948.1">
    <property type="nucleotide sequence ID" value="NZ_CP116346.1"/>
</dbReference>
<reference evidence="4" key="1">
    <citation type="submission" date="2023-01" db="EMBL/GenBank/DDBJ databases">
        <title>Whole genome sequence of Paucibacter sp. S2-9 isolated from pond sediment.</title>
        <authorList>
            <person name="Jung J.Y."/>
        </authorList>
    </citation>
    <scope>NUCLEOTIDE SEQUENCE</scope>
    <source>
        <strain evidence="4">S2-9</strain>
    </source>
</reference>
<dbReference type="NCBIfam" id="TIGR02098">
    <property type="entry name" value="MJ0042_CXXC"/>
    <property type="match status" value="1"/>
</dbReference>
<keyword evidence="2" id="KW-0472">Membrane</keyword>